<evidence type="ECO:0000313" key="25">
    <source>
        <dbReference type="EMBL" id="SKB06456.1"/>
    </source>
</evidence>
<dbReference type="SUPFAM" id="SSF51621">
    <property type="entry name" value="Phosphoenolpyruvate/pyruvate domain"/>
    <property type="match status" value="1"/>
</dbReference>
<feature type="binding site" evidence="20">
    <location>
        <position position="439"/>
    </location>
    <ligand>
        <name>Mg(2+)</name>
        <dbReference type="ChEBI" id="CHEBI:18420"/>
    </ligand>
</feature>
<comment type="function">
    <text evidence="3 17">General (non sugar-specific) component of the phosphoenolpyruvate-dependent sugar phosphotransferase system (sugar PTS). This major carbohydrate active-transport system catalyzes the phosphorylation of incoming sugar substrates concomitantly with their translocation across the cell membrane. Enzyme I transfers the phosphoryl group from phosphoenolpyruvate (PEP) to the phosphoryl carrier protein (HPr).</text>
</comment>
<feature type="active site" description="Proton donor" evidence="18">
    <location>
        <position position="510"/>
    </location>
</feature>
<proteinExistence type="inferred from homology"/>
<keyword evidence="15 17" id="KW-0460">Magnesium</keyword>
<keyword evidence="14 17" id="KW-0418">Kinase</keyword>
<dbReference type="GO" id="GO:0046872">
    <property type="term" value="F:metal ion binding"/>
    <property type="evidence" value="ECO:0007669"/>
    <property type="project" value="UniProtKB-KW"/>
</dbReference>
<comment type="subcellular location">
    <subcellularLocation>
        <location evidence="4 17">Cytoplasm</location>
    </subcellularLocation>
</comment>
<dbReference type="InterPro" id="IPR015813">
    <property type="entry name" value="Pyrv/PenolPyrv_kinase-like_dom"/>
</dbReference>
<evidence type="ECO:0000259" key="22">
    <source>
        <dbReference type="Pfam" id="PF00391"/>
    </source>
</evidence>
<dbReference type="InterPro" id="IPR006318">
    <property type="entry name" value="PTS_EI-like"/>
</dbReference>
<dbReference type="SUPFAM" id="SSF47831">
    <property type="entry name" value="Enzyme I of the PEP:sugar phosphotransferase system HPr-binding (sub)domain"/>
    <property type="match status" value="1"/>
</dbReference>
<dbReference type="PANTHER" id="PTHR46244:SF3">
    <property type="entry name" value="PHOSPHOENOLPYRUVATE-PROTEIN PHOSPHOTRANSFERASE"/>
    <property type="match status" value="1"/>
</dbReference>
<evidence type="ECO:0000256" key="19">
    <source>
        <dbReference type="PIRSR" id="PIRSR000732-2"/>
    </source>
</evidence>
<dbReference type="PRINTS" id="PR01736">
    <property type="entry name" value="PHPHTRNFRASE"/>
</dbReference>
<keyword evidence="9 17" id="KW-0963">Cytoplasm</keyword>
<evidence type="ECO:0000256" key="4">
    <source>
        <dbReference type="ARBA" id="ARBA00004496"/>
    </source>
</evidence>
<dbReference type="InterPro" id="IPR000121">
    <property type="entry name" value="PEP_util_C"/>
</dbReference>
<evidence type="ECO:0000256" key="5">
    <source>
        <dbReference type="ARBA" id="ARBA00007837"/>
    </source>
</evidence>
<evidence type="ECO:0000256" key="17">
    <source>
        <dbReference type="PIRNR" id="PIRNR000732"/>
    </source>
</evidence>
<feature type="domain" description="PEP-utilising enzyme C-terminal" evidence="23">
    <location>
        <begin position="263"/>
        <end position="549"/>
    </location>
</feature>
<dbReference type="InterPro" id="IPR040442">
    <property type="entry name" value="Pyrv_kinase-like_dom_sf"/>
</dbReference>
<feature type="domain" description="Phosphotransferase system enzyme I N-terminal" evidence="24">
    <location>
        <begin position="13"/>
        <end position="136"/>
    </location>
</feature>
<dbReference type="InterPro" id="IPR024692">
    <property type="entry name" value="PTS_EI"/>
</dbReference>
<name>A0A1T4YXK2_9BACT</name>
<dbReference type="AlphaFoldDB" id="A0A1T4YXK2"/>
<feature type="coiled-coil region" evidence="21">
    <location>
        <begin position="43"/>
        <end position="70"/>
    </location>
</feature>
<sequence>MTQEALTEEKIWQGTAVSSGVAHAVVHVLKEDFDEPDAEPITAEQVESEMERWRAALDATHREIEQLKEMVSTEARSAEADIFDTHLLILEDVSIRKQVEKSVREKLICVDAIYYRLMCKHMDALRGLADSYLRERFLDIKDITQRVMRHLRGELLQHPMFDDPVIIVAHDLTPSDTVQLDRSKVLGFAIEMGSGNSHAAIIARSLGLPAVVRMHGIAEDLHSGDPVLLDGNEGLVILNPTPATLSKYRSREQQAEKLEDALHATRHQPAVTTDGFKVQVCANAEFVEEMGDIRDSGAAHVGLFRTEFLYMEDPAGTEDWLAESYTRAVKAIAPGHVTFRTLDIGGDKVDDQIGAEEEPNPFLGWRGIRVSLGRKQMFRRQLRALLRAAAHGPIGIMFPMVCDVGEVRAAKELLAECAQELSEEGYPPPKQVDIGAMIEIPSAALTADLIAAEVDFFSLGTNDLVQYTLAVDRLNERVADLYSPTHPAVLRLIGLTVEAARRAGIRVCICGEMAADVEVLPLLLGLGLDELSVSAGQISRVKHAIRRLNAAECAKIVEDCRHLGCPKMILERSRAIAQRLYPDLFE</sequence>
<evidence type="ECO:0000256" key="20">
    <source>
        <dbReference type="PIRSR" id="PIRSR000732-3"/>
    </source>
</evidence>
<feature type="binding site" evidence="19">
    <location>
        <begin position="462"/>
        <end position="463"/>
    </location>
    <ligand>
        <name>phosphoenolpyruvate</name>
        <dbReference type="ChEBI" id="CHEBI:58702"/>
    </ligand>
</feature>
<evidence type="ECO:0000256" key="1">
    <source>
        <dbReference type="ARBA" id="ARBA00000683"/>
    </source>
</evidence>
<evidence type="ECO:0000256" key="18">
    <source>
        <dbReference type="PIRSR" id="PIRSR000732-1"/>
    </source>
</evidence>
<evidence type="ECO:0000256" key="12">
    <source>
        <dbReference type="ARBA" id="ARBA00022683"/>
    </source>
</evidence>
<evidence type="ECO:0000256" key="7">
    <source>
        <dbReference type="ARBA" id="ARBA00016544"/>
    </source>
</evidence>
<keyword evidence="11 17" id="KW-0808">Transferase</keyword>
<comment type="catalytic activity">
    <reaction evidence="1 17">
        <text>L-histidyl-[protein] + phosphoenolpyruvate = N(pros)-phospho-L-histidyl-[protein] + pyruvate</text>
        <dbReference type="Rhea" id="RHEA:23880"/>
        <dbReference type="Rhea" id="RHEA-COMP:9745"/>
        <dbReference type="Rhea" id="RHEA-COMP:9746"/>
        <dbReference type="ChEBI" id="CHEBI:15361"/>
        <dbReference type="ChEBI" id="CHEBI:29979"/>
        <dbReference type="ChEBI" id="CHEBI:58702"/>
        <dbReference type="ChEBI" id="CHEBI:64837"/>
        <dbReference type="EC" id="2.7.3.9"/>
    </reaction>
</comment>
<feature type="domain" description="PEP-utilising enzyme mobile" evidence="22">
    <location>
        <begin position="162"/>
        <end position="234"/>
    </location>
</feature>
<dbReference type="EC" id="2.7.3.9" evidence="6 17"/>
<protein>
    <recommendedName>
        <fullName evidence="7 17">Phosphoenolpyruvate-protein phosphotransferase</fullName>
        <ecNumber evidence="6 17">2.7.3.9</ecNumber>
    </recommendedName>
    <alternativeName>
        <fullName evidence="16 17">Phosphotransferase system, enzyme I</fullName>
    </alternativeName>
</protein>
<dbReference type="GO" id="GO:0009401">
    <property type="term" value="P:phosphoenolpyruvate-dependent sugar phosphotransferase system"/>
    <property type="evidence" value="ECO:0007669"/>
    <property type="project" value="UniProtKB-KW"/>
</dbReference>
<comment type="similarity">
    <text evidence="5 17">Belongs to the PEP-utilizing enzyme family.</text>
</comment>
<evidence type="ECO:0000256" key="2">
    <source>
        <dbReference type="ARBA" id="ARBA00001946"/>
    </source>
</evidence>
<evidence type="ECO:0000256" key="14">
    <source>
        <dbReference type="ARBA" id="ARBA00022777"/>
    </source>
</evidence>
<feature type="binding site" evidence="19">
    <location>
        <position position="305"/>
    </location>
    <ligand>
        <name>phosphoenolpyruvate</name>
        <dbReference type="ChEBI" id="CHEBI:58702"/>
    </ligand>
</feature>
<dbReference type="Pfam" id="PF00391">
    <property type="entry name" value="PEP-utilizers"/>
    <property type="match status" value="1"/>
</dbReference>
<evidence type="ECO:0000259" key="23">
    <source>
        <dbReference type="Pfam" id="PF02896"/>
    </source>
</evidence>
<dbReference type="InterPro" id="IPR036637">
    <property type="entry name" value="Phosphohistidine_dom_sf"/>
</dbReference>
<keyword evidence="21" id="KW-0175">Coiled coil</keyword>
<dbReference type="GO" id="GO:0005737">
    <property type="term" value="C:cytoplasm"/>
    <property type="evidence" value="ECO:0007669"/>
    <property type="project" value="UniProtKB-SubCell"/>
</dbReference>
<dbReference type="Proteomes" id="UP000190774">
    <property type="component" value="Unassembled WGS sequence"/>
</dbReference>
<dbReference type="Gene3D" id="3.50.30.10">
    <property type="entry name" value="Phosphohistidine domain"/>
    <property type="match status" value="1"/>
</dbReference>
<keyword evidence="8 17" id="KW-0813">Transport</keyword>
<dbReference type="PROSITE" id="PS00742">
    <property type="entry name" value="PEP_ENZYMES_2"/>
    <property type="match status" value="1"/>
</dbReference>
<evidence type="ECO:0000256" key="9">
    <source>
        <dbReference type="ARBA" id="ARBA00022490"/>
    </source>
</evidence>
<evidence type="ECO:0000313" key="26">
    <source>
        <dbReference type="Proteomes" id="UP000190774"/>
    </source>
</evidence>
<dbReference type="InterPro" id="IPR008279">
    <property type="entry name" value="PEP-util_enz_mobile_dom"/>
</dbReference>
<reference evidence="26" key="1">
    <citation type="submission" date="2017-02" db="EMBL/GenBank/DDBJ databases">
        <authorList>
            <person name="Varghese N."/>
            <person name="Submissions S."/>
        </authorList>
    </citation>
    <scope>NUCLEOTIDE SEQUENCE [LARGE SCALE GENOMIC DNA]</scope>
    <source>
        <strain evidence="26">ATCC 700200</strain>
    </source>
</reference>
<dbReference type="STRING" id="48467.SAMN02745166_04486"/>
<evidence type="ECO:0000256" key="11">
    <source>
        <dbReference type="ARBA" id="ARBA00022679"/>
    </source>
</evidence>
<dbReference type="GO" id="GO:0008965">
    <property type="term" value="F:phosphoenolpyruvate-protein phosphotransferase activity"/>
    <property type="evidence" value="ECO:0007669"/>
    <property type="project" value="UniProtKB-EC"/>
</dbReference>
<dbReference type="InterPro" id="IPR050499">
    <property type="entry name" value="PEP-utilizing_PTS_enzyme"/>
</dbReference>
<dbReference type="GO" id="GO:0016301">
    <property type="term" value="F:kinase activity"/>
    <property type="evidence" value="ECO:0007669"/>
    <property type="project" value="UniProtKB-KW"/>
</dbReference>
<comment type="cofactor">
    <cofactor evidence="2 17 20">
        <name>Mg(2+)</name>
        <dbReference type="ChEBI" id="CHEBI:18420"/>
    </cofactor>
</comment>
<evidence type="ECO:0000256" key="10">
    <source>
        <dbReference type="ARBA" id="ARBA00022597"/>
    </source>
</evidence>
<feature type="active site" description="Tele-phosphohistidine intermediate" evidence="18">
    <location>
        <position position="198"/>
    </location>
</feature>
<dbReference type="PIRSF" id="PIRSF000732">
    <property type="entry name" value="PTS_enzyme_I"/>
    <property type="match status" value="1"/>
</dbReference>
<keyword evidence="26" id="KW-1185">Reference proteome</keyword>
<evidence type="ECO:0000256" key="16">
    <source>
        <dbReference type="ARBA" id="ARBA00033235"/>
    </source>
</evidence>
<dbReference type="SUPFAM" id="SSF52009">
    <property type="entry name" value="Phosphohistidine domain"/>
    <property type="match status" value="1"/>
</dbReference>
<gene>
    <name evidence="25" type="ORF">SAMN02745166_04486</name>
</gene>
<dbReference type="InterPro" id="IPR036618">
    <property type="entry name" value="PtsI_HPr-bd_sf"/>
</dbReference>
<feature type="binding site" evidence="19">
    <location>
        <position position="340"/>
    </location>
    <ligand>
        <name>phosphoenolpyruvate</name>
        <dbReference type="ChEBI" id="CHEBI:58702"/>
    </ligand>
</feature>
<dbReference type="EMBL" id="FUYE01000020">
    <property type="protein sequence ID" value="SKB06456.1"/>
    <property type="molecule type" value="Genomic_DNA"/>
</dbReference>
<evidence type="ECO:0000256" key="15">
    <source>
        <dbReference type="ARBA" id="ARBA00022842"/>
    </source>
</evidence>
<dbReference type="PANTHER" id="PTHR46244">
    <property type="entry name" value="PHOSPHOENOLPYRUVATE-PROTEIN PHOSPHOTRANSFERASE"/>
    <property type="match status" value="1"/>
</dbReference>
<dbReference type="NCBIfam" id="TIGR01417">
    <property type="entry name" value="PTS_I_fam"/>
    <property type="match status" value="1"/>
</dbReference>
<evidence type="ECO:0000259" key="24">
    <source>
        <dbReference type="Pfam" id="PF05524"/>
    </source>
</evidence>
<evidence type="ECO:0000256" key="8">
    <source>
        <dbReference type="ARBA" id="ARBA00022448"/>
    </source>
</evidence>
<organism evidence="25 26">
    <name type="scientific">Prosthecobacter debontii</name>
    <dbReference type="NCBI Taxonomy" id="48467"/>
    <lineage>
        <taxon>Bacteria</taxon>
        <taxon>Pseudomonadati</taxon>
        <taxon>Verrucomicrobiota</taxon>
        <taxon>Verrucomicrobiia</taxon>
        <taxon>Verrucomicrobiales</taxon>
        <taxon>Verrucomicrobiaceae</taxon>
        <taxon>Prosthecobacter</taxon>
    </lineage>
</organism>
<dbReference type="Gene3D" id="3.20.20.60">
    <property type="entry name" value="Phosphoenolpyruvate-binding domains"/>
    <property type="match status" value="1"/>
</dbReference>
<dbReference type="InterPro" id="IPR008731">
    <property type="entry name" value="PTS_EIN"/>
</dbReference>
<feature type="binding site" evidence="20">
    <location>
        <position position="463"/>
    </location>
    <ligand>
        <name>Mg(2+)</name>
        <dbReference type="ChEBI" id="CHEBI:18420"/>
    </ligand>
</feature>
<dbReference type="InterPro" id="IPR023151">
    <property type="entry name" value="PEP_util_CS"/>
</dbReference>
<dbReference type="Pfam" id="PF02896">
    <property type="entry name" value="PEP-utilizers_C"/>
    <property type="match status" value="1"/>
</dbReference>
<evidence type="ECO:0000256" key="3">
    <source>
        <dbReference type="ARBA" id="ARBA00002728"/>
    </source>
</evidence>
<dbReference type="Pfam" id="PF05524">
    <property type="entry name" value="PEP-utilisers_N"/>
    <property type="match status" value="1"/>
</dbReference>
<evidence type="ECO:0000256" key="6">
    <source>
        <dbReference type="ARBA" id="ARBA00012232"/>
    </source>
</evidence>
<accession>A0A1T4YXK2</accession>
<feature type="binding site" evidence="19">
    <location>
        <position position="473"/>
    </location>
    <ligand>
        <name>phosphoenolpyruvate</name>
        <dbReference type="ChEBI" id="CHEBI:58702"/>
    </ligand>
</feature>
<keyword evidence="13 17" id="KW-0479">Metal-binding</keyword>
<evidence type="ECO:0000256" key="21">
    <source>
        <dbReference type="SAM" id="Coils"/>
    </source>
</evidence>
<keyword evidence="10 17" id="KW-0762">Sugar transport</keyword>
<keyword evidence="12 17" id="KW-0598">Phosphotransferase system</keyword>
<evidence type="ECO:0000256" key="13">
    <source>
        <dbReference type="ARBA" id="ARBA00022723"/>
    </source>
</evidence>
<dbReference type="Gene3D" id="1.10.274.10">
    <property type="entry name" value="PtsI, HPr-binding domain"/>
    <property type="match status" value="1"/>
</dbReference>